<dbReference type="PANTHER" id="PTHR45339">
    <property type="entry name" value="HYBRID SIGNAL TRANSDUCTION HISTIDINE KINASE J"/>
    <property type="match status" value="1"/>
</dbReference>
<dbReference type="InterPro" id="IPR013655">
    <property type="entry name" value="PAS_fold_3"/>
</dbReference>
<dbReference type="SUPFAM" id="SSF55785">
    <property type="entry name" value="PYP-like sensor domain (PAS domain)"/>
    <property type="match status" value="2"/>
</dbReference>
<feature type="domain" description="Response regulatory" evidence="14">
    <location>
        <begin position="802"/>
        <end position="924"/>
    </location>
</feature>
<evidence type="ECO:0000259" key="15">
    <source>
        <dbReference type="PROSITE" id="PS50112"/>
    </source>
</evidence>
<dbReference type="InterPro" id="IPR003594">
    <property type="entry name" value="HATPase_dom"/>
</dbReference>
<evidence type="ECO:0000259" key="14">
    <source>
        <dbReference type="PROSITE" id="PS50110"/>
    </source>
</evidence>
<feature type="domain" description="PAC" evidence="16">
    <location>
        <begin position="492"/>
        <end position="546"/>
    </location>
</feature>
<dbReference type="InterPro" id="IPR011006">
    <property type="entry name" value="CheY-like_superfamily"/>
</dbReference>
<dbReference type="SUPFAM" id="SSF52172">
    <property type="entry name" value="CheY-like"/>
    <property type="match status" value="2"/>
</dbReference>
<dbReference type="CDD" id="cd17546">
    <property type="entry name" value="REC_hyHK_CKI1_RcsC-like"/>
    <property type="match status" value="2"/>
</dbReference>
<protein>
    <recommendedName>
        <fullName evidence="10">Sensory/regulatory protein RpfC</fullName>
        <ecNumber evidence="2">2.7.13.3</ecNumber>
    </recommendedName>
</protein>
<proteinExistence type="predicted"/>
<dbReference type="GO" id="GO:0005524">
    <property type="term" value="F:ATP binding"/>
    <property type="evidence" value="ECO:0007669"/>
    <property type="project" value="UniProtKB-KW"/>
</dbReference>
<dbReference type="InterPro" id="IPR036097">
    <property type="entry name" value="HisK_dim/P_sf"/>
</dbReference>
<keyword evidence="8" id="KW-0902">Two-component regulatory system</keyword>
<dbReference type="Pfam" id="PF02518">
    <property type="entry name" value="HATPase_c"/>
    <property type="match status" value="1"/>
</dbReference>
<dbReference type="FunFam" id="3.30.565.10:FF:000010">
    <property type="entry name" value="Sensor histidine kinase RcsC"/>
    <property type="match status" value="1"/>
</dbReference>
<comment type="catalytic activity">
    <reaction evidence="1">
        <text>ATP + protein L-histidine = ADP + protein N-phospho-L-histidine.</text>
        <dbReference type="EC" id="2.7.13.3"/>
    </reaction>
</comment>
<keyword evidence="5" id="KW-0547">Nucleotide-binding</keyword>
<gene>
    <name evidence="17" type="ORF">PP2015_1499</name>
</gene>
<evidence type="ECO:0000256" key="7">
    <source>
        <dbReference type="ARBA" id="ARBA00022840"/>
    </source>
</evidence>
<dbReference type="CDD" id="cd16922">
    <property type="entry name" value="HATPase_EvgS-ArcB-TorS-like"/>
    <property type="match status" value="1"/>
</dbReference>
<evidence type="ECO:0000256" key="1">
    <source>
        <dbReference type="ARBA" id="ARBA00000085"/>
    </source>
</evidence>
<dbReference type="PROSITE" id="PS50112">
    <property type="entry name" value="PAS"/>
    <property type="match status" value="1"/>
</dbReference>
<evidence type="ECO:0000256" key="11">
    <source>
        <dbReference type="PROSITE-ProRule" id="PRU00169"/>
    </source>
</evidence>
<dbReference type="Gene3D" id="3.40.50.2300">
    <property type="match status" value="2"/>
</dbReference>
<feature type="domain" description="PAS" evidence="15">
    <location>
        <begin position="287"/>
        <end position="360"/>
    </location>
</feature>
<dbReference type="PATRIC" id="fig|161398.10.peg.1523"/>
<dbReference type="Pfam" id="PF08447">
    <property type="entry name" value="PAS_3"/>
    <property type="match status" value="1"/>
</dbReference>
<keyword evidence="4" id="KW-0808">Transferase</keyword>
<dbReference type="InterPro" id="IPR036890">
    <property type="entry name" value="HATPase_C_sf"/>
</dbReference>
<comment type="subunit">
    <text evidence="9">At low DSF concentrations, interacts with RpfF.</text>
</comment>
<reference evidence="17 18" key="1">
    <citation type="submission" date="2015-11" db="EMBL/GenBank/DDBJ databases">
        <authorList>
            <person name="Zhang Y."/>
            <person name="Guo Z."/>
        </authorList>
    </citation>
    <scope>NUCLEOTIDE SEQUENCE [LARGE SCALE GENOMIC DNA]</scope>
    <source>
        <strain evidence="17 18">KCTC 12086</strain>
    </source>
</reference>
<dbReference type="InterPro" id="IPR000700">
    <property type="entry name" value="PAS-assoc_C"/>
</dbReference>
<dbReference type="InterPro" id="IPR000014">
    <property type="entry name" value="PAS"/>
</dbReference>
<dbReference type="CDD" id="cd00130">
    <property type="entry name" value="PAS"/>
    <property type="match status" value="2"/>
</dbReference>
<keyword evidence="12" id="KW-0472">Membrane</keyword>
<dbReference type="Gene3D" id="1.10.287.130">
    <property type="match status" value="1"/>
</dbReference>
<dbReference type="InterPro" id="IPR005467">
    <property type="entry name" value="His_kinase_dom"/>
</dbReference>
<dbReference type="SMART" id="SM00448">
    <property type="entry name" value="REC"/>
    <property type="match status" value="2"/>
</dbReference>
<dbReference type="Gene3D" id="3.30.450.20">
    <property type="entry name" value="PAS domain"/>
    <property type="match status" value="2"/>
</dbReference>
<evidence type="ECO:0000259" key="13">
    <source>
        <dbReference type="PROSITE" id="PS50109"/>
    </source>
</evidence>
<dbReference type="InterPro" id="IPR004358">
    <property type="entry name" value="Sig_transdc_His_kin-like_C"/>
</dbReference>
<keyword evidence="12" id="KW-1133">Transmembrane helix</keyword>
<keyword evidence="3 11" id="KW-0597">Phosphoprotein</keyword>
<evidence type="ECO:0000259" key="16">
    <source>
        <dbReference type="PROSITE" id="PS50113"/>
    </source>
</evidence>
<feature type="modified residue" description="4-aspartylphosphate" evidence="11">
    <location>
        <position position="1017"/>
    </location>
</feature>
<evidence type="ECO:0000313" key="17">
    <source>
        <dbReference type="EMBL" id="ALO42003.1"/>
    </source>
</evidence>
<evidence type="ECO:0000256" key="2">
    <source>
        <dbReference type="ARBA" id="ARBA00012438"/>
    </source>
</evidence>
<feature type="domain" description="Response regulatory" evidence="14">
    <location>
        <begin position="963"/>
        <end position="1087"/>
    </location>
</feature>
<feature type="domain" description="Histidine kinase" evidence="13">
    <location>
        <begin position="564"/>
        <end position="785"/>
    </location>
</feature>
<accession>A0A0S2K1U0</accession>
<dbReference type="SMART" id="SM00091">
    <property type="entry name" value="PAS"/>
    <property type="match status" value="2"/>
</dbReference>
<evidence type="ECO:0000256" key="12">
    <source>
        <dbReference type="SAM" id="Phobius"/>
    </source>
</evidence>
<dbReference type="Pfam" id="PF00072">
    <property type="entry name" value="Response_reg"/>
    <property type="match status" value="2"/>
</dbReference>
<dbReference type="Gene3D" id="3.30.565.10">
    <property type="entry name" value="Histidine kinase-like ATPase, C-terminal domain"/>
    <property type="match status" value="1"/>
</dbReference>
<dbReference type="AlphaFoldDB" id="A0A0S2K1U0"/>
<dbReference type="NCBIfam" id="TIGR00229">
    <property type="entry name" value="sensory_box"/>
    <property type="match status" value="2"/>
</dbReference>
<dbReference type="PRINTS" id="PR00344">
    <property type="entry name" value="BCTRLSENSOR"/>
</dbReference>
<feature type="modified residue" description="4-aspartylphosphate" evidence="11">
    <location>
        <position position="857"/>
    </location>
</feature>
<keyword evidence="18" id="KW-1185">Reference proteome</keyword>
<keyword evidence="6" id="KW-0418">Kinase</keyword>
<dbReference type="Proteomes" id="UP000061457">
    <property type="component" value="Chromosome I"/>
</dbReference>
<dbReference type="InterPro" id="IPR001789">
    <property type="entry name" value="Sig_transdc_resp-reg_receiver"/>
</dbReference>
<evidence type="ECO:0000256" key="3">
    <source>
        <dbReference type="ARBA" id="ARBA00022553"/>
    </source>
</evidence>
<feature type="domain" description="PAC" evidence="16">
    <location>
        <begin position="363"/>
        <end position="415"/>
    </location>
</feature>
<dbReference type="PROSITE" id="PS50110">
    <property type="entry name" value="RESPONSE_REGULATORY"/>
    <property type="match status" value="2"/>
</dbReference>
<evidence type="ECO:0000256" key="4">
    <source>
        <dbReference type="ARBA" id="ARBA00022679"/>
    </source>
</evidence>
<dbReference type="EMBL" id="CP013187">
    <property type="protein sequence ID" value="ALO42003.1"/>
    <property type="molecule type" value="Genomic_DNA"/>
</dbReference>
<evidence type="ECO:0000256" key="5">
    <source>
        <dbReference type="ARBA" id="ARBA00022741"/>
    </source>
</evidence>
<dbReference type="EC" id="2.7.13.3" evidence="2"/>
<dbReference type="SMART" id="SM00387">
    <property type="entry name" value="HATPase_c"/>
    <property type="match status" value="1"/>
</dbReference>
<feature type="transmembrane region" description="Helical" evidence="12">
    <location>
        <begin position="243"/>
        <end position="265"/>
    </location>
</feature>
<keyword evidence="7" id="KW-0067">ATP-binding</keyword>
<dbReference type="GO" id="GO:0000155">
    <property type="term" value="F:phosphorelay sensor kinase activity"/>
    <property type="evidence" value="ECO:0007669"/>
    <property type="project" value="InterPro"/>
</dbReference>
<dbReference type="SMART" id="SM00388">
    <property type="entry name" value="HisKA"/>
    <property type="match status" value="1"/>
</dbReference>
<evidence type="ECO:0000256" key="6">
    <source>
        <dbReference type="ARBA" id="ARBA00022777"/>
    </source>
</evidence>
<dbReference type="SMART" id="SM00086">
    <property type="entry name" value="PAC"/>
    <property type="match status" value="2"/>
</dbReference>
<dbReference type="Pfam" id="PF13426">
    <property type="entry name" value="PAS_9"/>
    <property type="match status" value="1"/>
</dbReference>
<dbReference type="Pfam" id="PF00512">
    <property type="entry name" value="HisKA"/>
    <property type="match status" value="1"/>
</dbReference>
<dbReference type="InterPro" id="IPR003661">
    <property type="entry name" value="HisK_dim/P_dom"/>
</dbReference>
<feature type="transmembrane region" description="Helical" evidence="12">
    <location>
        <begin position="6"/>
        <end position="28"/>
    </location>
</feature>
<dbReference type="KEGG" id="pphe:PP2015_1499"/>
<dbReference type="InterPro" id="IPR035965">
    <property type="entry name" value="PAS-like_dom_sf"/>
</dbReference>
<evidence type="ECO:0000313" key="18">
    <source>
        <dbReference type="Proteomes" id="UP000061457"/>
    </source>
</evidence>
<dbReference type="SUPFAM" id="SSF55874">
    <property type="entry name" value="ATPase domain of HSP90 chaperone/DNA topoisomerase II/histidine kinase"/>
    <property type="match status" value="1"/>
</dbReference>
<dbReference type="SUPFAM" id="SSF47384">
    <property type="entry name" value="Homodimeric domain of signal transducing histidine kinase"/>
    <property type="match status" value="1"/>
</dbReference>
<name>A0A0S2K1U0_9GAMM</name>
<dbReference type="PANTHER" id="PTHR45339:SF1">
    <property type="entry name" value="HYBRID SIGNAL TRANSDUCTION HISTIDINE KINASE J"/>
    <property type="match status" value="1"/>
</dbReference>
<organism evidence="17 18">
    <name type="scientific">Pseudoalteromonas phenolica</name>
    <dbReference type="NCBI Taxonomy" id="161398"/>
    <lineage>
        <taxon>Bacteria</taxon>
        <taxon>Pseudomonadati</taxon>
        <taxon>Pseudomonadota</taxon>
        <taxon>Gammaproteobacteria</taxon>
        <taxon>Alteromonadales</taxon>
        <taxon>Pseudoalteromonadaceae</taxon>
        <taxon>Pseudoalteromonas</taxon>
    </lineage>
</organism>
<dbReference type="InterPro" id="IPR001610">
    <property type="entry name" value="PAC"/>
</dbReference>
<dbReference type="STRING" id="161398.PP2015_1499"/>
<sequence>MQLDANKAFIVFVVMSLLLSVLISVMLVGREASSVLNGYKQQASETEAKLSAKYIENFLETRILLLKDLSSQPFIINGVMGSGVSEASLNDYLSEFKILGIKEKLWIYNVLGDYVYKNNDEQAVLETPSDWLEDLLNGELSHAVLLDHNQAQSYFKLAVPINYNGFTEGALIVKFQTPIDVLLSEVLESNTHGVKLSGPWLSYSNLSTLNKYDLVLESNLQSSGLKLSYLVDSTLVEKQVNQVIISIATAIFVSLFLSSLFLFLVGQKLLLNPYRKLELSQQATKLSEERLNLAINGSLDGIWDWDIKTGKVFCSERFRELLGYEPKDDFPEDYTVLERMVHNDDKEYVKSSLKAHLQQRAIYDVQHRFMTKKGEFRVYRVKGDALFDKDNRAIRMAGSMTDVTEQIQAQQALKKAKEENDLLALSIDASNLGVTISSITDPEFPIVYINQAFTKITGYGEEILGQNCRFLQGEQTSEIAVNKIRDALKNHDVVKVDLLNYKKNGQPFWNSLQLFPVHNEAGELTAYVGIQQDITDRVASEEALKEAKILAEQASIAKSEFLASMSHEIRTPMNGVLGMLNLLLNSDLNAEQQHRINVAMSSANSLLTLINDILDFSKVDAGKLELEYLEFDLRGLLGDFAESAVIQAHNKRIELILDVTKIDEAVVIGDPGRLRQILTNLVGNAIKFTSDGEVLIEASLIEFDSDYWRLNCNIKDTGIGISPEQQAKLFQSFSQVDASTTRKYGGTGLGLAIVKKLCQLMNGEVSVISQAGKGSCFSFSVLLGKSNASFHVIPDVDMQALNILLVDDNKTNREVLKAQLEHWGASVFEARSGIEALTISEAYFDKRKKCFDIAFLDMQMPGMDGAKLGEHLKANEHLKAMKLIMMTSMCHKGDAKFFANLGFDGYFPKPATTFDLFAALSIVAEDGEALKDAKPLVTTHYIKSLKAQSALKPDQVAWGEGIRILLAEDNRVNQIVAQSMLAKINLTHVDIAANGEEVIQNLLNTTRETKYTVILMDCQMPEMDGYESSQAVRSGKAGELYKDIPIIAMTANAMVGDKDKCLEAGMDDYISKPIKPEVLFERLLQWLPYKEIES</sequence>
<dbReference type="CDD" id="cd00082">
    <property type="entry name" value="HisKA"/>
    <property type="match status" value="1"/>
</dbReference>
<dbReference type="PROSITE" id="PS50109">
    <property type="entry name" value="HIS_KIN"/>
    <property type="match status" value="1"/>
</dbReference>
<dbReference type="PROSITE" id="PS50113">
    <property type="entry name" value="PAC"/>
    <property type="match status" value="2"/>
</dbReference>
<evidence type="ECO:0000256" key="8">
    <source>
        <dbReference type="ARBA" id="ARBA00023012"/>
    </source>
</evidence>
<evidence type="ECO:0000256" key="9">
    <source>
        <dbReference type="ARBA" id="ARBA00064003"/>
    </source>
</evidence>
<dbReference type="FunFam" id="1.10.287.130:FF:000002">
    <property type="entry name" value="Two-component osmosensing histidine kinase"/>
    <property type="match status" value="1"/>
</dbReference>
<evidence type="ECO:0000256" key="10">
    <source>
        <dbReference type="ARBA" id="ARBA00068150"/>
    </source>
</evidence>
<keyword evidence="12" id="KW-0812">Transmembrane</keyword>